<name>A0ABS7J0F1_9SPHN</name>
<dbReference type="Proteomes" id="UP000783253">
    <property type="component" value="Unassembled WGS sequence"/>
</dbReference>
<feature type="domain" description="Glycosyl hydrolase family 13 catalytic" evidence="2">
    <location>
        <begin position="53"/>
        <end position="373"/>
    </location>
</feature>
<protein>
    <submittedName>
        <fullName evidence="3">Alpha-amylase</fullName>
    </submittedName>
</protein>
<proteinExistence type="predicted"/>
<evidence type="ECO:0000259" key="2">
    <source>
        <dbReference type="SMART" id="SM00642"/>
    </source>
</evidence>
<dbReference type="Gene3D" id="2.60.40.1180">
    <property type="entry name" value="Golgi alpha-mannosidase II"/>
    <property type="match status" value="1"/>
</dbReference>
<evidence type="ECO:0000313" key="3">
    <source>
        <dbReference type="EMBL" id="MBX7457931.1"/>
    </source>
</evidence>
<dbReference type="Pfam" id="PF00128">
    <property type="entry name" value="Alpha-amylase"/>
    <property type="match status" value="1"/>
</dbReference>
<feature type="chain" id="PRO_5045206917" evidence="1">
    <location>
        <begin position="19"/>
        <end position="467"/>
    </location>
</feature>
<dbReference type="PANTHER" id="PTHR47786:SF2">
    <property type="entry name" value="GLYCOSYL HYDROLASE FAMILY 13 CATALYTIC DOMAIN-CONTAINING PROTEIN"/>
    <property type="match status" value="1"/>
</dbReference>
<dbReference type="SUPFAM" id="SSF51445">
    <property type="entry name" value="(Trans)glycosidases"/>
    <property type="match status" value="1"/>
</dbReference>
<reference evidence="3 4" key="1">
    <citation type="submission" date="2021-08" db="EMBL/GenBank/DDBJ databases">
        <title>Comparative Genomics Analysis of the Genus Qipengyuania Reveals Extensive Genetic Diversity and Metabolic Versatility, Including the Description of Fifteen Novel Species.</title>
        <authorList>
            <person name="Liu Y."/>
        </authorList>
    </citation>
    <scope>NUCLEOTIDE SEQUENCE [LARGE SCALE GENOMIC DNA]</scope>
    <source>
        <strain evidence="3 4">1NDH17</strain>
    </source>
</reference>
<keyword evidence="4" id="KW-1185">Reference proteome</keyword>
<dbReference type="InterPro" id="IPR006047">
    <property type="entry name" value="GH13_cat_dom"/>
</dbReference>
<accession>A0ABS7J0F1</accession>
<dbReference type="SUPFAM" id="SSF51011">
    <property type="entry name" value="Glycosyl hydrolase domain"/>
    <property type="match status" value="1"/>
</dbReference>
<evidence type="ECO:0000313" key="4">
    <source>
        <dbReference type="Proteomes" id="UP000783253"/>
    </source>
</evidence>
<sequence length="467" mass="53173">MRKLIAATSALGLLVACAPVDRPEVNSATSVWEPRDVVTIEHPEWSRDAVLYQINTRHFTEEGTFRAAQEQLPRLKELGVDILWLMPIHPIGEENRKGTLGSPYSVRDYYDVNPEFGTREDFRAFVDAAHAQGFKVILDLVANHTAWDNRLRSEHPDWYEKSWDGSFRPTPWWDWSDIIDLDWSKPGVREHVGGAMEYWVREFGVDGYRADVAGYVPLDFWETARARLDAVRPVFMLGEVQQTAWHHKAFDATYAWDWHNTTKNVAQGKGNATSFYGYYAENESLWPRQAMRMTYIENHDSNAWEGTMEENYGAALEAMTALSFTGEGLPLIHNGMEACNAKRLEFFERDPIDWNQDPDCQYGDLLARLITFRKANPALENGQWGAVMHKVENSAPEQLLAWVRQEDGNKVLGLFNMSDRPLAATFFDGLPQGRYTDFATGNAVSIEAGHTVELPAWGYRLLSSGGR</sequence>
<comment type="caution">
    <text evidence="3">The sequence shown here is derived from an EMBL/GenBank/DDBJ whole genome shotgun (WGS) entry which is preliminary data.</text>
</comment>
<dbReference type="EMBL" id="JAIGNK010000002">
    <property type="protein sequence ID" value="MBX7457931.1"/>
    <property type="molecule type" value="Genomic_DNA"/>
</dbReference>
<dbReference type="Gene3D" id="3.20.20.80">
    <property type="entry name" value="Glycosidases"/>
    <property type="match status" value="1"/>
</dbReference>
<dbReference type="SMART" id="SM00642">
    <property type="entry name" value="Aamy"/>
    <property type="match status" value="1"/>
</dbReference>
<dbReference type="PROSITE" id="PS51257">
    <property type="entry name" value="PROKAR_LIPOPROTEIN"/>
    <property type="match status" value="1"/>
</dbReference>
<organism evidence="3 4">
    <name type="scientific">Qipengyuania polymorpha</name>
    <dbReference type="NCBI Taxonomy" id="2867234"/>
    <lineage>
        <taxon>Bacteria</taxon>
        <taxon>Pseudomonadati</taxon>
        <taxon>Pseudomonadota</taxon>
        <taxon>Alphaproteobacteria</taxon>
        <taxon>Sphingomonadales</taxon>
        <taxon>Erythrobacteraceae</taxon>
        <taxon>Qipengyuania</taxon>
    </lineage>
</organism>
<dbReference type="InterPro" id="IPR017853">
    <property type="entry name" value="GH"/>
</dbReference>
<dbReference type="CDD" id="cd11313">
    <property type="entry name" value="AmyAc_arch_bac_AmyA"/>
    <property type="match status" value="1"/>
</dbReference>
<keyword evidence="1" id="KW-0732">Signal</keyword>
<gene>
    <name evidence="3" type="ORF">K3152_06705</name>
</gene>
<dbReference type="RefSeq" id="WP_221573345.1">
    <property type="nucleotide sequence ID" value="NZ_JAIGNK010000002.1"/>
</dbReference>
<dbReference type="PANTHER" id="PTHR47786">
    <property type="entry name" value="ALPHA-1,4-GLUCAN:MALTOSE-1-PHOSPHATE MALTOSYLTRANSFERASE"/>
    <property type="match status" value="1"/>
</dbReference>
<dbReference type="InterPro" id="IPR013780">
    <property type="entry name" value="Glyco_hydro_b"/>
</dbReference>
<evidence type="ECO:0000256" key="1">
    <source>
        <dbReference type="SAM" id="SignalP"/>
    </source>
</evidence>
<feature type="signal peptide" evidence="1">
    <location>
        <begin position="1"/>
        <end position="18"/>
    </location>
</feature>